<dbReference type="GO" id="GO:0031146">
    <property type="term" value="P:SCF-dependent proteasomal ubiquitin-dependent protein catabolic process"/>
    <property type="evidence" value="ECO:0007669"/>
    <property type="project" value="TreeGrafter"/>
</dbReference>
<dbReference type="AlphaFoldDB" id="A0AAV0JCB8"/>
<accession>A0AAV0JCB8</accession>
<proteinExistence type="predicted"/>
<protein>
    <submittedName>
        <fullName evidence="1">Uncharacterized protein</fullName>
    </submittedName>
</protein>
<gene>
    <name evidence="1" type="ORF">LITE_LOCUS13603</name>
</gene>
<organism evidence="1 2">
    <name type="scientific">Linum tenue</name>
    <dbReference type="NCBI Taxonomy" id="586396"/>
    <lineage>
        <taxon>Eukaryota</taxon>
        <taxon>Viridiplantae</taxon>
        <taxon>Streptophyta</taxon>
        <taxon>Embryophyta</taxon>
        <taxon>Tracheophyta</taxon>
        <taxon>Spermatophyta</taxon>
        <taxon>Magnoliopsida</taxon>
        <taxon>eudicotyledons</taxon>
        <taxon>Gunneridae</taxon>
        <taxon>Pentapetalae</taxon>
        <taxon>rosids</taxon>
        <taxon>fabids</taxon>
        <taxon>Malpighiales</taxon>
        <taxon>Linaceae</taxon>
        <taxon>Linum</taxon>
    </lineage>
</organism>
<name>A0AAV0JCB8_9ROSI</name>
<evidence type="ECO:0000313" key="2">
    <source>
        <dbReference type="Proteomes" id="UP001154282"/>
    </source>
</evidence>
<dbReference type="Proteomes" id="UP001154282">
    <property type="component" value="Unassembled WGS sequence"/>
</dbReference>
<sequence length="758" mass="83202">MTLSAVEVFLFIFDSEKHLADALLHWVGCNVEPLGSSSKGQNVCSEVLKEIRVCLLPLPFVAGKRRSRYFSVLADKSTDTIVRLMKVPPAQILDALEHAHMGNVRLRLTEYSKKIDLSGCPQINSALLLLSLLPNSYVMEPSLKKSVRETIVSLERFNKNQSQVPQSLLPILSLKAVEEVDISKCPSLHLEAAIECFSISFPCLKKVKASYLLNFKQRTFHKLLEKCLLVDELDLTVDSTPLIPGQVTVMSSSVVTSPSSTFPYARVLDSLFTNSNITSLTLEGRSEIKDLDLQHVSKLCATLHHLNLKGCVSVTDAGISDLLWRCAQLSSLLVCNTSFGLNSVSALCSSTITIVASSDSYTEQRDCPLACKLQALHMGGCKGVNERSLLELISRTKTLRDLCLRDTDLMDTALYSFPGFSLETLDVSNTVISRASLVHIVRANPMLKSLKVRGCSNLIQQEGITSSIVDVYAELGERCMLEEISLGWGFTCSSFQALKPAIASLKSLTIGLGASLSEDTLRQLPVTCPMLDVIVLYFQLISDDIIASITTSLRHLQTLALSYCLGDMSVSSFRPSLPHLTNLRLERVAPWMTNNDLAVLTQNCANIRELTLVGCRLLDADSLQAISSGWSGLTSIHLEECGEVTENGVSPLFSCIALEDILLRHNGSGISKDFILDAAAKLPMLRKVSLDLCDAREGDYDIPDYAGRCFLSSVKIARCKSPPKFCANLKSFGKVHKETLALVWNSESLTRAVVKERL</sequence>
<dbReference type="PANTHER" id="PTHR13318">
    <property type="entry name" value="PARTNER OF PAIRED, ISOFORM B-RELATED"/>
    <property type="match status" value="1"/>
</dbReference>
<dbReference type="SUPFAM" id="SSF52047">
    <property type="entry name" value="RNI-like"/>
    <property type="match status" value="2"/>
</dbReference>
<reference evidence="1" key="1">
    <citation type="submission" date="2022-08" db="EMBL/GenBank/DDBJ databases">
        <authorList>
            <person name="Gutierrez-Valencia J."/>
        </authorList>
    </citation>
    <scope>NUCLEOTIDE SEQUENCE</scope>
</reference>
<keyword evidence="2" id="KW-1185">Reference proteome</keyword>
<evidence type="ECO:0000313" key="1">
    <source>
        <dbReference type="EMBL" id="CAI0407529.1"/>
    </source>
</evidence>
<dbReference type="SMART" id="SM00367">
    <property type="entry name" value="LRR_CC"/>
    <property type="match status" value="5"/>
</dbReference>
<dbReference type="InterPro" id="IPR006553">
    <property type="entry name" value="Leu-rich_rpt_Cys-con_subtyp"/>
</dbReference>
<comment type="caution">
    <text evidence="1">The sequence shown here is derived from an EMBL/GenBank/DDBJ whole genome shotgun (WGS) entry which is preliminary data.</text>
</comment>
<dbReference type="EMBL" id="CAMGYJ010000004">
    <property type="protein sequence ID" value="CAI0407529.1"/>
    <property type="molecule type" value="Genomic_DNA"/>
</dbReference>
<dbReference type="InterPro" id="IPR032675">
    <property type="entry name" value="LRR_dom_sf"/>
</dbReference>
<dbReference type="GO" id="GO:0019005">
    <property type="term" value="C:SCF ubiquitin ligase complex"/>
    <property type="evidence" value="ECO:0007669"/>
    <property type="project" value="TreeGrafter"/>
</dbReference>
<dbReference type="Gene3D" id="3.80.10.10">
    <property type="entry name" value="Ribonuclease Inhibitor"/>
    <property type="match status" value="2"/>
</dbReference>